<sequence length="97" mass="11240">MTALNPEDLRSLAHKDERFRRAEALLKNDWSQVLLDYPRTNQWISLADIAFAKRLSAADDDYPAFDLQSFSQVQAFIAAFQSYLSNDIIKKLKEPYL</sequence>
<keyword evidence="2" id="KW-1185">Reference proteome</keyword>
<dbReference type="Proteomes" id="UP001314241">
    <property type="component" value="Unassembled WGS sequence"/>
</dbReference>
<organism evidence="1 2">
    <name type="scientific">Eupransor demetentiae</name>
    <dbReference type="NCBI Taxonomy" id="3109584"/>
    <lineage>
        <taxon>Bacteria</taxon>
        <taxon>Bacillati</taxon>
        <taxon>Bacillota</taxon>
        <taxon>Bacilli</taxon>
        <taxon>Lactobacillales</taxon>
        <taxon>Lactobacillaceae</taxon>
        <taxon>Eupransor</taxon>
    </lineage>
</organism>
<proteinExistence type="predicted"/>
<evidence type="ECO:0000313" key="1">
    <source>
        <dbReference type="EMBL" id="CAK8053519.1"/>
    </source>
</evidence>
<accession>A0ABP0ER51</accession>
<name>A0ABP0ER51_9LACO</name>
<dbReference type="EMBL" id="CAWVOH010000001">
    <property type="protein sequence ID" value="CAK8053519.1"/>
    <property type="molecule type" value="Genomic_DNA"/>
</dbReference>
<protein>
    <submittedName>
        <fullName evidence="1">Uncharacterized protein</fullName>
    </submittedName>
</protein>
<evidence type="ECO:0000313" key="2">
    <source>
        <dbReference type="Proteomes" id="UP001314241"/>
    </source>
</evidence>
<comment type="caution">
    <text evidence="1">The sequence shown here is derived from an EMBL/GenBank/DDBJ whole genome shotgun (WGS) entry which is preliminary data.</text>
</comment>
<reference evidence="1 2" key="1">
    <citation type="submission" date="2024-01" db="EMBL/GenBank/DDBJ databases">
        <authorList>
            <person name="Botero Cardona J."/>
        </authorList>
    </citation>
    <scope>NUCLEOTIDE SEQUENCE [LARGE SCALE GENOMIC DNA]</scope>
    <source>
        <strain evidence="1 2">LMG 33000</strain>
    </source>
</reference>
<gene>
    <name evidence="1" type="ORF">R54876_GBNLAHCA_00074</name>
</gene>
<dbReference type="RefSeq" id="WP_349641085.1">
    <property type="nucleotide sequence ID" value="NZ_CAWVOH010000001.1"/>
</dbReference>